<dbReference type="InterPro" id="IPR012943">
    <property type="entry name" value="Cnn_1N"/>
</dbReference>
<keyword evidence="6" id="KW-1185">Reference proteome</keyword>
<evidence type="ECO:0000256" key="3">
    <source>
        <dbReference type="SAM" id="Coils"/>
    </source>
</evidence>
<feature type="compositionally biased region" description="Basic and acidic residues" evidence="4">
    <location>
        <begin position="2230"/>
        <end position="2241"/>
    </location>
</feature>
<dbReference type="GeneID" id="106467936"/>
<evidence type="ECO:0000256" key="1">
    <source>
        <dbReference type="ARBA" id="ARBA00004496"/>
    </source>
</evidence>
<evidence type="ECO:0000256" key="2">
    <source>
        <dbReference type="ARBA" id="ARBA00022490"/>
    </source>
</evidence>
<evidence type="ECO:0000259" key="5">
    <source>
        <dbReference type="Pfam" id="PF07989"/>
    </source>
</evidence>
<feature type="compositionally biased region" description="Basic and acidic residues" evidence="4">
    <location>
        <begin position="988"/>
        <end position="999"/>
    </location>
</feature>
<feature type="coiled-coil region" evidence="3">
    <location>
        <begin position="474"/>
        <end position="554"/>
    </location>
</feature>
<dbReference type="Pfam" id="PF07989">
    <property type="entry name" value="Cnn_1N"/>
    <property type="match status" value="1"/>
</dbReference>
<feature type="compositionally biased region" description="Basic and acidic residues" evidence="4">
    <location>
        <begin position="2263"/>
        <end position="2273"/>
    </location>
</feature>
<reference evidence="7" key="1">
    <citation type="submission" date="2025-08" db="UniProtKB">
        <authorList>
            <consortium name="RefSeq"/>
        </authorList>
    </citation>
    <scope>IDENTIFICATION</scope>
    <source>
        <tissue evidence="7">Muscle</tissue>
    </source>
</reference>
<feature type="coiled-coil region" evidence="3">
    <location>
        <begin position="1691"/>
        <end position="1725"/>
    </location>
</feature>
<evidence type="ECO:0000313" key="7">
    <source>
        <dbReference type="RefSeq" id="XP_013783776.1"/>
    </source>
</evidence>
<feature type="coiled-coil region" evidence="3">
    <location>
        <begin position="2417"/>
        <end position="2458"/>
    </location>
</feature>
<proteinExistence type="predicted"/>
<dbReference type="PANTHER" id="PTHR46930">
    <property type="entry name" value="CDK5 REGULATORY SUBUNIT-ASSOCIATED PROTEIN 2"/>
    <property type="match status" value="1"/>
</dbReference>
<feature type="coiled-coil region" evidence="3">
    <location>
        <begin position="1804"/>
        <end position="1989"/>
    </location>
</feature>
<gene>
    <name evidence="7" type="primary">LOC106467936</name>
</gene>
<feature type="coiled-coil region" evidence="3">
    <location>
        <begin position="70"/>
        <end position="97"/>
    </location>
</feature>
<feature type="compositionally biased region" description="Polar residues" evidence="4">
    <location>
        <begin position="2242"/>
        <end position="2256"/>
    </location>
</feature>
<evidence type="ECO:0000256" key="4">
    <source>
        <dbReference type="SAM" id="MobiDB-lite"/>
    </source>
</evidence>
<feature type="compositionally biased region" description="Polar residues" evidence="4">
    <location>
        <begin position="2217"/>
        <end position="2229"/>
    </location>
</feature>
<feature type="compositionally biased region" description="Low complexity" evidence="4">
    <location>
        <begin position="2084"/>
        <end position="2098"/>
    </location>
</feature>
<feature type="coiled-coil region" evidence="3">
    <location>
        <begin position="680"/>
        <end position="707"/>
    </location>
</feature>
<feature type="region of interest" description="Disordered" evidence="4">
    <location>
        <begin position="2042"/>
        <end position="2111"/>
    </location>
</feature>
<feature type="coiled-coil region" evidence="3">
    <location>
        <begin position="580"/>
        <end position="617"/>
    </location>
</feature>
<feature type="domain" description="Centrosomin N-terminal motif 1" evidence="5">
    <location>
        <begin position="69"/>
        <end position="137"/>
    </location>
</feature>
<dbReference type="PANTHER" id="PTHR46930:SF1">
    <property type="entry name" value="CDK5 REGULATORY SUBUNIT-ASSOCIATED PROTEIN 2"/>
    <property type="match status" value="1"/>
</dbReference>
<dbReference type="InterPro" id="IPR042791">
    <property type="entry name" value="CDK5RAP2"/>
</dbReference>
<feature type="coiled-coil region" evidence="3">
    <location>
        <begin position="1611"/>
        <end position="1666"/>
    </location>
</feature>
<sequence length="2491" mass="287644">MATFPRSRGSRSVTSPPKRSLILTGLEQVPFRSANPDQLHEVTMDNQPEVFSPTASPRGAIISPVRARTIKEYDQQIADLRKENFNLKLKLYFLEEKMEKKFDGDSKELHRVNIKLQVDVATLHKELEQKHKLLQDALGTLEKLEYNHRKEMEELKKKTNDRKTQLQGEITVFEQELQFNSKPRERESDVEDHCSEAYKQAFGLDLNHTCPLNDVPNDSSDMEKRRLKQLVNELKAIISKKDEEMEMSNQKFSKDEEKIKFLEIKIQKRENLVQDLTQTISKKDKEIQQLNKILEDRHGAIESIDGAFTTALYKATVAVSNGNKIGIVEAREELKAALKRVLFTSSEEVTDTLRGISSFSKEDLLDEVQRLRNELQSKENNIQILEQQSAERSQQVQNLQCSLNSLQEEISKSAKLHSNLYVERNIKVAQLQHPIQDTHGEMEELVGERDSTSEEMEKSFKRIINNLHLKDSTIRELEQRLKNAFEHKNEEIQRLKRELISSNEAIKSHKEENEALNLQIFQLKEERNHFEMDLKLKNEQFIELTIKIENLAEQLKVSEHKKSELDRFLKEKEKCFQEIVNSLNETHKELNDKKMMLEQLQGKFKFTSNEMELYKNHVNLLQYSLSKTEHNLRIRNEELALAFENIEMLKAQKKTSFINEVVCLTEPLRHVEECEMKVIKKQDDKEVIDLENTKNELNEKHVALTVQELNNKPTELSALTNYHCYLQDCLEDMKQSLAEKTDLIGIANRKIEELNREIEHLSVKLQKEGEKKGQLIIDENSIILCPSQLKEKMISTSDVSSRVIGSHETSCQQVEDINKEVNLIENAVLDKNSCICKLHSALNAKKEEVVFANKQIESLSEHLNCVKVELVKRNKELDKIFSEFTEQKKGKDKMNMNDSLLKEGKQRNIHQEKVVGFSNTITSDFPHLTSGNHVLQDKLKQCTQQQTILQNQITRWKDELLWLKSVKSQNEARSDLVETVLSQAQSEPSHKNESQTDDKCLGSTTSPFFHVQEQKEHETLSSELYVESSQVYRLKDLLSQAHLQIQSLHVQLENSKSQVRKQTSLALYYESQLKKAEIFSISRSEGDITKVTDHKDFVGILLLPETNKVLLNHSVSQPNINLAVQPNSRKNERSKSLLSTSASCKLPNDKVSESYYLWRQLQSHNLSKFGHSDNVCNLKKEVFVLVLRVEQLEKKAQKKLENFNNASVQVDEEEKLQNQLFYSQRVCELLQFQLEELTNLLERLLSHDANGQPSPRLWTPECISRVRQFLSESRKLSNCLSHSLLENNIIHSGIHNCALEIQPDLSTFPDLKLNTYSTKQVTSLETEKQQLQEDVKSKILEAHKPRKKKAHAGFQKIKSHLQNIEGLSEILHNDLSVLQELSGQVMAKVSELGSPEEKFKTKEVISRELMEEHHQYLKILQEKLDKVITSNENLTEKLKGKLDFRHVGPHGSMQKNVRDLDTKYKIAIERVNKYKQELVAKTSMERELQDTLSQYKIDAIHKEQELASCQKELTSCRSLLQEMEREIKEKEVAYTKLMDEKDQLEKEMSSRGHLHQQVHMRLQHLVENITDLRSRLLEKDQQSKHSEDMRAVMENELEARQKECKQVQNWNLRLQKEIKEKEVQCKDLEKKNEKLEKQNLTLETLVQQTGKHLNELEEKYKRSTEKEQKYVCLEKEMIRKDMDMRDLINRNENLHTQLILKEKQVDCLEEDKSLLNFKILELQEQSHTSNETIFQLRAELISSQEKTDKTCSELEQKLQNSQIYSETKASEAEKQHLISQHQLTEMYRKCTWLEEQLWSRDDRVQKLTEKASWLECEIQLKQKELEISTEKCFKLEKGLKDETEQFETRRKDLEQQIKIKEQEVIELAETEQDLKLKLKLRDEELKKLNDRNIELQETIHERELQFTEAVSEKSELEIKVNNLEEEMKHLKQSRSKPDGKDDFSGIRLAEFLKDKSRLEEELNTTQQRLEEVTQLNKCLQLELKAADKLGVQKEDLASVEDQAEETNKTLLLELVEELQPLRIALTKSTDFNRRLHRDIKQCTSRKEGINSSTQGLGSEQSISPASTLSLASTGSYTHTTNTQSESLEPSSPESSLSSAGDKNPYFHLSGFREPINHPTHWTFKNGSENKTHTDMGASSIRKELHGDHLLNSPTTTDASSSEGSLQHHISTYDAENNELCEKPFIRQCSVSSGDYETLSLTVLPKDILDHYPIKQTKSLESSDGSCHQSSTEKEGFRHDSNGTELSVTGRPCNSSPDLGIESDPNHEGGDREEPVFTTWNKLAVAVSSKRSVTIQLVRKRKTNENSKINRTFAGEQLPLDTAGLSGHGFSASVPELGEGEPHATCRLKDYQLLKKEIRESLVLLRGVIAQNLEYNTLKDIYSSCSDVDRCLEKSWNIINCFQLASLPSKKAVRSFAVSSLNKENQKLQEELSEVKKQLEETTKKLAVVKREKDGMERAITRQLTKTCLVLQQAKGNLAGDGKSTKYPVGII</sequence>
<keyword evidence="2" id="KW-0963">Cytoplasm</keyword>
<feature type="coiled-coil region" evidence="3">
    <location>
        <begin position="1417"/>
        <end position="1477"/>
    </location>
</feature>
<dbReference type="Proteomes" id="UP000694941">
    <property type="component" value="Unplaced"/>
</dbReference>
<protein>
    <submittedName>
        <fullName evidence="7">CDK5 regulatory subunit-associated protein 2-like isoform X2</fullName>
    </submittedName>
</protein>
<feature type="coiled-coil region" evidence="3">
    <location>
        <begin position="361"/>
        <end position="416"/>
    </location>
</feature>
<evidence type="ECO:0000313" key="6">
    <source>
        <dbReference type="Proteomes" id="UP000694941"/>
    </source>
</evidence>
<feature type="compositionally biased region" description="Polar residues" evidence="4">
    <location>
        <begin position="2049"/>
        <end position="2083"/>
    </location>
</feature>
<feature type="coiled-coil region" evidence="3">
    <location>
        <begin position="737"/>
        <end position="771"/>
    </location>
</feature>
<keyword evidence="3" id="KW-0175">Coiled coil</keyword>
<feature type="coiled-coil region" evidence="3">
    <location>
        <begin position="1506"/>
        <end position="1582"/>
    </location>
</feature>
<organism evidence="6 7">
    <name type="scientific">Limulus polyphemus</name>
    <name type="common">Atlantic horseshoe crab</name>
    <dbReference type="NCBI Taxonomy" id="6850"/>
    <lineage>
        <taxon>Eukaryota</taxon>
        <taxon>Metazoa</taxon>
        <taxon>Ecdysozoa</taxon>
        <taxon>Arthropoda</taxon>
        <taxon>Chelicerata</taxon>
        <taxon>Merostomata</taxon>
        <taxon>Xiphosura</taxon>
        <taxon>Limulidae</taxon>
        <taxon>Limulus</taxon>
    </lineage>
</organism>
<dbReference type="RefSeq" id="XP_013783776.1">
    <property type="nucleotide sequence ID" value="XM_013928322.2"/>
</dbReference>
<feature type="region of interest" description="Disordered" evidence="4">
    <location>
        <begin position="980"/>
        <end position="999"/>
    </location>
</feature>
<accession>A0ABM1BKG1</accession>
<feature type="coiled-coil region" evidence="3">
    <location>
        <begin position="124"/>
        <end position="176"/>
    </location>
</feature>
<feature type="coiled-coil region" evidence="3">
    <location>
        <begin position="224"/>
        <end position="293"/>
    </location>
</feature>
<feature type="region of interest" description="Disordered" evidence="4">
    <location>
        <begin position="2217"/>
        <end position="2273"/>
    </location>
</feature>
<comment type="subcellular location">
    <subcellularLocation>
        <location evidence="1">Cytoplasm</location>
    </subcellularLocation>
</comment>
<name>A0ABM1BKG1_LIMPO</name>
<feature type="coiled-coil region" evidence="3">
    <location>
        <begin position="1186"/>
        <end position="1247"/>
    </location>
</feature>